<sequence length="61" mass="6487">MTDEDILVRLHWSVEANNREAVILVLIRSLDSSSTGTRSEDPGSLSLGDGVTETGVIGTDT</sequence>
<evidence type="ECO:0000313" key="3">
    <source>
        <dbReference type="Proteomes" id="UP000314294"/>
    </source>
</evidence>
<keyword evidence="3" id="KW-1185">Reference proteome</keyword>
<feature type="region of interest" description="Disordered" evidence="1">
    <location>
        <begin position="32"/>
        <end position="61"/>
    </location>
</feature>
<comment type="caution">
    <text evidence="2">The sequence shown here is derived from an EMBL/GenBank/DDBJ whole genome shotgun (WGS) entry which is preliminary data.</text>
</comment>
<name>A0A4Z2ICD6_9TELE</name>
<dbReference type="EMBL" id="SRLO01000111">
    <property type="protein sequence ID" value="TNN74733.1"/>
    <property type="molecule type" value="Genomic_DNA"/>
</dbReference>
<organism evidence="2 3">
    <name type="scientific">Liparis tanakae</name>
    <name type="common">Tanaka's snailfish</name>
    <dbReference type="NCBI Taxonomy" id="230148"/>
    <lineage>
        <taxon>Eukaryota</taxon>
        <taxon>Metazoa</taxon>
        <taxon>Chordata</taxon>
        <taxon>Craniata</taxon>
        <taxon>Vertebrata</taxon>
        <taxon>Euteleostomi</taxon>
        <taxon>Actinopterygii</taxon>
        <taxon>Neopterygii</taxon>
        <taxon>Teleostei</taxon>
        <taxon>Neoteleostei</taxon>
        <taxon>Acanthomorphata</taxon>
        <taxon>Eupercaria</taxon>
        <taxon>Perciformes</taxon>
        <taxon>Cottioidei</taxon>
        <taxon>Cottales</taxon>
        <taxon>Liparidae</taxon>
        <taxon>Liparis</taxon>
    </lineage>
</organism>
<reference evidence="2 3" key="1">
    <citation type="submission" date="2019-03" db="EMBL/GenBank/DDBJ databases">
        <title>First draft genome of Liparis tanakae, snailfish: a comprehensive survey of snailfish specific genes.</title>
        <authorList>
            <person name="Kim W."/>
            <person name="Song I."/>
            <person name="Jeong J.-H."/>
            <person name="Kim D."/>
            <person name="Kim S."/>
            <person name="Ryu S."/>
            <person name="Song J.Y."/>
            <person name="Lee S.K."/>
        </authorList>
    </citation>
    <scope>NUCLEOTIDE SEQUENCE [LARGE SCALE GENOMIC DNA]</scope>
    <source>
        <tissue evidence="2">Muscle</tissue>
    </source>
</reference>
<proteinExistence type="predicted"/>
<evidence type="ECO:0000313" key="2">
    <source>
        <dbReference type="EMBL" id="TNN74733.1"/>
    </source>
</evidence>
<dbReference type="Proteomes" id="UP000314294">
    <property type="component" value="Unassembled WGS sequence"/>
</dbReference>
<accession>A0A4Z2ICD6</accession>
<dbReference type="AlphaFoldDB" id="A0A4Z2ICD6"/>
<protein>
    <submittedName>
        <fullName evidence="2">Uncharacterized protein</fullName>
    </submittedName>
</protein>
<evidence type="ECO:0000256" key="1">
    <source>
        <dbReference type="SAM" id="MobiDB-lite"/>
    </source>
</evidence>
<gene>
    <name evidence="2" type="ORF">EYF80_015051</name>
</gene>